<evidence type="ECO:0000256" key="1">
    <source>
        <dbReference type="ARBA" id="ARBA00023125"/>
    </source>
</evidence>
<dbReference type="InterPro" id="IPR016032">
    <property type="entry name" value="Sig_transdc_resp-reg_C-effctor"/>
</dbReference>
<dbReference type="SUPFAM" id="SSF46894">
    <property type="entry name" value="C-terminal effector domain of the bipartite response regulators"/>
    <property type="match status" value="1"/>
</dbReference>
<keyword evidence="5" id="KW-1185">Reference proteome</keyword>
<feature type="domain" description="OmpR/PhoB-type" evidence="3">
    <location>
        <begin position="17"/>
        <end position="117"/>
    </location>
</feature>
<dbReference type="EMBL" id="JBHLUH010000024">
    <property type="protein sequence ID" value="MFC0529129.1"/>
    <property type="molecule type" value="Genomic_DNA"/>
</dbReference>
<dbReference type="InterPro" id="IPR001867">
    <property type="entry name" value="OmpR/PhoB-type_DNA-bd"/>
</dbReference>
<dbReference type="RefSeq" id="WP_377251583.1">
    <property type="nucleotide sequence ID" value="NZ_JBHLUH010000024.1"/>
</dbReference>
<dbReference type="Gene3D" id="1.10.10.10">
    <property type="entry name" value="Winged helix-like DNA-binding domain superfamily/Winged helix DNA-binding domain"/>
    <property type="match status" value="1"/>
</dbReference>
<comment type="caution">
    <text evidence="4">The sequence shown here is derived from an EMBL/GenBank/DDBJ whole genome shotgun (WGS) entry which is preliminary data.</text>
</comment>
<protein>
    <submittedName>
        <fullName evidence="4">Winged helix-turn-helix domain-containing protein</fullName>
    </submittedName>
</protein>
<gene>
    <name evidence="4" type="ORF">ACFFIA_15840</name>
</gene>
<evidence type="ECO:0000313" key="4">
    <source>
        <dbReference type="EMBL" id="MFC0529129.1"/>
    </source>
</evidence>
<keyword evidence="1 2" id="KW-0238">DNA-binding</keyword>
<accession>A0ABV6M3M4</accession>
<evidence type="ECO:0000313" key="5">
    <source>
        <dbReference type="Proteomes" id="UP001589867"/>
    </source>
</evidence>
<dbReference type="CDD" id="cd00383">
    <property type="entry name" value="trans_reg_C"/>
    <property type="match status" value="1"/>
</dbReference>
<dbReference type="Pfam" id="PF00486">
    <property type="entry name" value="Trans_reg_C"/>
    <property type="match status" value="1"/>
</dbReference>
<reference evidence="4 5" key="1">
    <citation type="submission" date="2024-09" db="EMBL/GenBank/DDBJ databases">
        <authorList>
            <person name="Sun Q."/>
            <person name="Mori K."/>
        </authorList>
    </citation>
    <scope>NUCLEOTIDE SEQUENCE [LARGE SCALE GENOMIC DNA]</scope>
    <source>
        <strain evidence="4 5">TBRC 3947</strain>
    </source>
</reference>
<dbReference type="SMART" id="SM00862">
    <property type="entry name" value="Trans_reg_C"/>
    <property type="match status" value="1"/>
</dbReference>
<dbReference type="Proteomes" id="UP001589867">
    <property type="component" value="Unassembled WGS sequence"/>
</dbReference>
<sequence>MVANLAELRAMLGAATAEVLAAGVGELAVDPDGHQVSWRGRPLSLTRLERDVLVRLASAPLGLWTYERLFHAVWGGAYLGDTAILHSTVKRLRRKLRDLDGAPELQTVRGVGYHLLPAAAPVRA</sequence>
<dbReference type="PROSITE" id="PS51755">
    <property type="entry name" value="OMPR_PHOB"/>
    <property type="match status" value="1"/>
</dbReference>
<evidence type="ECO:0000259" key="3">
    <source>
        <dbReference type="PROSITE" id="PS51755"/>
    </source>
</evidence>
<organism evidence="4 5">
    <name type="scientific">Phytohabitans kaempferiae</name>
    <dbReference type="NCBI Taxonomy" id="1620943"/>
    <lineage>
        <taxon>Bacteria</taxon>
        <taxon>Bacillati</taxon>
        <taxon>Actinomycetota</taxon>
        <taxon>Actinomycetes</taxon>
        <taxon>Micromonosporales</taxon>
        <taxon>Micromonosporaceae</taxon>
    </lineage>
</organism>
<dbReference type="InterPro" id="IPR036388">
    <property type="entry name" value="WH-like_DNA-bd_sf"/>
</dbReference>
<evidence type="ECO:0000256" key="2">
    <source>
        <dbReference type="PROSITE-ProRule" id="PRU01091"/>
    </source>
</evidence>
<name>A0ABV6M3M4_9ACTN</name>
<proteinExistence type="predicted"/>
<feature type="DNA-binding region" description="OmpR/PhoB-type" evidence="2">
    <location>
        <begin position="17"/>
        <end position="117"/>
    </location>
</feature>